<dbReference type="EMBL" id="AJMT01000151">
    <property type="protein sequence ID" value="EIG26641.1"/>
    <property type="molecule type" value="Genomic_DNA"/>
</dbReference>
<gene>
    <name evidence="1" type="ORF">HMPREF1051_2364</name>
</gene>
<evidence type="ECO:0000313" key="1">
    <source>
        <dbReference type="EMBL" id="EIG26641.1"/>
    </source>
</evidence>
<reference evidence="1 2" key="1">
    <citation type="submission" date="2012-04" db="EMBL/GenBank/DDBJ databases">
        <authorList>
            <person name="Harkins D.M."/>
            <person name="Madupu R."/>
            <person name="Durkin A.S."/>
            <person name="Torralba M."/>
            <person name="Methe B."/>
            <person name="Sutton G.G."/>
            <person name="Nelson K.E."/>
        </authorList>
    </citation>
    <scope>NUCLEOTIDE SEQUENCE [LARGE SCALE GENOMIC DNA]</scope>
    <source>
        <strain evidence="1 2">VK64</strain>
    </source>
</reference>
<dbReference type="AlphaFoldDB" id="I2NLD0"/>
<protein>
    <submittedName>
        <fullName evidence="1">Uncharacterized protein</fullName>
    </submittedName>
</protein>
<comment type="caution">
    <text evidence="1">The sequence shown here is derived from an EMBL/GenBank/DDBJ whole genome shotgun (WGS) entry which is preliminary data.</text>
</comment>
<sequence>MVQVSLNQDKAKQHRIDFSLILYVSHQSKSEPSRRLAVFP</sequence>
<name>I2NLD0_NEISI</name>
<organism evidence="1 2">
    <name type="scientific">Neisseria sicca VK64</name>
    <dbReference type="NCBI Taxonomy" id="1095748"/>
    <lineage>
        <taxon>Bacteria</taxon>
        <taxon>Pseudomonadati</taxon>
        <taxon>Pseudomonadota</taxon>
        <taxon>Betaproteobacteria</taxon>
        <taxon>Neisseriales</taxon>
        <taxon>Neisseriaceae</taxon>
        <taxon>Neisseria</taxon>
    </lineage>
</organism>
<accession>I2NLD0</accession>
<proteinExistence type="predicted"/>
<dbReference type="Proteomes" id="UP000004473">
    <property type="component" value="Unassembled WGS sequence"/>
</dbReference>
<evidence type="ECO:0000313" key="2">
    <source>
        <dbReference type="Proteomes" id="UP000004473"/>
    </source>
</evidence>